<dbReference type="RefSeq" id="WP_227565922.1">
    <property type="nucleotide sequence ID" value="NZ_CP101989.1"/>
</dbReference>
<proteinExistence type="predicted"/>
<evidence type="ECO:0000313" key="4">
    <source>
        <dbReference type="Proteomes" id="UP001317322"/>
    </source>
</evidence>
<accession>A0ABY5K4Y6</accession>
<evidence type="ECO:0000313" key="3">
    <source>
        <dbReference type="EMBL" id="UUI64824.1"/>
    </source>
</evidence>
<keyword evidence="4" id="KW-1185">Reference proteome</keyword>
<dbReference type="EMBL" id="CP101989">
    <property type="protein sequence ID" value="UUI64824.1"/>
    <property type="molecule type" value="Genomic_DNA"/>
</dbReference>
<name>A0ABY5K4Y6_9CELL</name>
<dbReference type="CDD" id="cd06170">
    <property type="entry name" value="LuxR_C_like"/>
    <property type="match status" value="1"/>
</dbReference>
<evidence type="ECO:0000259" key="2">
    <source>
        <dbReference type="PROSITE" id="PS50043"/>
    </source>
</evidence>
<reference evidence="3 4" key="1">
    <citation type="submission" date="2022-07" db="EMBL/GenBank/DDBJ databases">
        <title>Novel species in genus cellulomonas.</title>
        <authorList>
            <person name="Ye L."/>
        </authorList>
    </citation>
    <scope>NUCLEOTIDE SEQUENCE [LARGE SCALE GENOMIC DNA]</scope>
    <source>
        <strain evidence="4">zg-Y908</strain>
    </source>
</reference>
<dbReference type="InterPro" id="IPR016032">
    <property type="entry name" value="Sig_transdc_resp-reg_C-effctor"/>
</dbReference>
<dbReference type="SMART" id="SM00421">
    <property type="entry name" value="HTH_LUXR"/>
    <property type="match status" value="1"/>
</dbReference>
<dbReference type="InterPro" id="IPR000792">
    <property type="entry name" value="Tscrpt_reg_LuxR_C"/>
</dbReference>
<dbReference type="SUPFAM" id="SSF46894">
    <property type="entry name" value="C-terminal effector domain of the bipartite response regulators"/>
    <property type="match status" value="1"/>
</dbReference>
<feature type="domain" description="HTH luxR-type" evidence="2">
    <location>
        <begin position="786"/>
        <end position="851"/>
    </location>
</feature>
<dbReference type="Gene3D" id="1.10.10.10">
    <property type="entry name" value="Winged helix-like DNA-binding domain superfamily/Winged helix DNA-binding domain"/>
    <property type="match status" value="1"/>
</dbReference>
<dbReference type="Pfam" id="PF00196">
    <property type="entry name" value="GerE"/>
    <property type="match status" value="1"/>
</dbReference>
<feature type="region of interest" description="Disordered" evidence="1">
    <location>
        <begin position="772"/>
        <end position="792"/>
    </location>
</feature>
<organism evidence="3 4">
    <name type="scientific">Cellulomonas wangsupingiae</name>
    <dbReference type="NCBI Taxonomy" id="2968085"/>
    <lineage>
        <taxon>Bacteria</taxon>
        <taxon>Bacillati</taxon>
        <taxon>Actinomycetota</taxon>
        <taxon>Actinomycetes</taxon>
        <taxon>Micrococcales</taxon>
        <taxon>Cellulomonadaceae</taxon>
        <taxon>Cellulomonas</taxon>
    </lineage>
</organism>
<dbReference type="InterPro" id="IPR036388">
    <property type="entry name" value="WH-like_DNA-bd_sf"/>
</dbReference>
<dbReference type="InterPro" id="IPR027417">
    <property type="entry name" value="P-loop_NTPase"/>
</dbReference>
<dbReference type="SUPFAM" id="SSF52540">
    <property type="entry name" value="P-loop containing nucleoside triphosphate hydrolases"/>
    <property type="match status" value="1"/>
</dbReference>
<dbReference type="PROSITE" id="PS50043">
    <property type="entry name" value="HTH_LUXR_2"/>
    <property type="match status" value="1"/>
</dbReference>
<sequence length="856" mass="90820">MSAVPRARLLDRLDARGVVLRAVPGYGRTTLAGGWADRERAHGRPVAWPTPPAPGEGTSAWPAVRDALAAALRDAGADVPADASPAVLAAAVDASGAPVALVLDDADDLGPDALAVAALLTASSALRVLVVTGTGPRPLSGAAVQPVVAAVDRLPGAVTLTARDLALTPTELRDAAAGWGHPVDDGTVARLHDLTGGWAGLARTVLDDTRPQDAGPATAAGYAYARGTALPVLRAAGLLDVAALVATAADPTGDTVRLLLEETGHAPATGDVDVLLALEALGVARRLTAEQSASRWHVPGLLREVLRRDLEDRSPALATDLHRRLARRALDAVPPDLRVAVEHAARARDWPLLETCWIDFGTYLVAMGGPDVDAVYAAVPQEVAQTSTVLELARAAARRGHDAQDDAPTLVLRLMTELGSLALAGEWRSLTPAGRWTGAAAALVAARARGDMPRAMAVMRETEIAAARAGVHGGTSSRSYWWFLVQGGRTALLDGDIGSALDLPMRAYELADPLHAPDVRASAAGHVALVHALDGLLADAERWLVRHVETLQPEWEERVPDVAADVAEAMVATDRLDLPAADAALARVGLRMQSPDVSWPFVMRARVRRAVLFGDAEAGLAELEQVERMHHVWLTHAPLVQRIVLRLRAELLLALGEPERVSDLLADTDPTGLWSDVPRARWLLLTGDPLVALRAAAVGGRRHRVNLADRLDLLVLEAWAAHEAQQPALAVRSFRSARRLAAQHDTLRSFAHLPVPVRDALVEESGLPFDDDEQARLDATGPAGSDPARGLPLTPRERTVLSLLDRHGTTQQVADVLAVSVGTARTQVLRIYAKLGVHDRQAALRRAHELGVLRRP</sequence>
<protein>
    <submittedName>
        <fullName evidence="3">LuxR C-terminal-related transcriptional regulator</fullName>
    </submittedName>
</protein>
<gene>
    <name evidence="3" type="ORF">NP075_17190</name>
</gene>
<evidence type="ECO:0000256" key="1">
    <source>
        <dbReference type="SAM" id="MobiDB-lite"/>
    </source>
</evidence>
<dbReference type="Proteomes" id="UP001317322">
    <property type="component" value="Chromosome"/>
</dbReference>